<dbReference type="InterPro" id="IPR001611">
    <property type="entry name" value="Leu-rich_rpt"/>
</dbReference>
<keyword evidence="14" id="KW-0325">Glycoprotein</keyword>
<feature type="domain" description="Protein kinase" evidence="17">
    <location>
        <begin position="715"/>
        <end position="1015"/>
    </location>
</feature>
<evidence type="ECO:0000256" key="4">
    <source>
        <dbReference type="ARBA" id="ARBA00022614"/>
    </source>
</evidence>
<organism evidence="18 19">
    <name type="scientific">Hevea brasiliensis</name>
    <name type="common">Para rubber tree</name>
    <name type="synonym">Siphonia brasiliensis</name>
    <dbReference type="NCBI Taxonomy" id="3981"/>
    <lineage>
        <taxon>Eukaryota</taxon>
        <taxon>Viridiplantae</taxon>
        <taxon>Streptophyta</taxon>
        <taxon>Embryophyta</taxon>
        <taxon>Tracheophyta</taxon>
        <taxon>Spermatophyta</taxon>
        <taxon>Magnoliopsida</taxon>
        <taxon>eudicotyledons</taxon>
        <taxon>Gunneridae</taxon>
        <taxon>Pentapetalae</taxon>
        <taxon>rosids</taxon>
        <taxon>fabids</taxon>
        <taxon>Malpighiales</taxon>
        <taxon>Euphorbiaceae</taxon>
        <taxon>Crotonoideae</taxon>
        <taxon>Micrandreae</taxon>
        <taxon>Hevea</taxon>
    </lineage>
</organism>
<dbReference type="InterPro" id="IPR003591">
    <property type="entry name" value="Leu-rich_rpt_typical-subtyp"/>
</dbReference>
<dbReference type="SMART" id="SM00220">
    <property type="entry name" value="S_TKc"/>
    <property type="match status" value="1"/>
</dbReference>
<evidence type="ECO:0000313" key="19">
    <source>
        <dbReference type="Proteomes" id="UP001174677"/>
    </source>
</evidence>
<evidence type="ECO:0000256" key="5">
    <source>
        <dbReference type="ARBA" id="ARBA00022679"/>
    </source>
</evidence>
<comment type="caution">
    <text evidence="18">The sequence shown here is derived from an EMBL/GenBank/DDBJ whole genome shotgun (WGS) entry which is preliminary data.</text>
</comment>
<dbReference type="SUPFAM" id="SSF56112">
    <property type="entry name" value="Protein kinase-like (PK-like)"/>
    <property type="match status" value="1"/>
</dbReference>
<dbReference type="PRINTS" id="PR00019">
    <property type="entry name" value="LEURICHRPT"/>
</dbReference>
<dbReference type="Pfam" id="PF13855">
    <property type="entry name" value="LRR_8"/>
    <property type="match status" value="1"/>
</dbReference>
<keyword evidence="19" id="KW-1185">Reference proteome</keyword>
<dbReference type="InterPro" id="IPR032675">
    <property type="entry name" value="LRR_dom_sf"/>
</dbReference>
<gene>
    <name evidence="18" type="ORF">P3X46_034730</name>
</gene>
<keyword evidence="3" id="KW-0723">Serine/threonine-protein kinase</keyword>
<dbReference type="InterPro" id="IPR008271">
    <property type="entry name" value="Ser/Thr_kinase_AS"/>
</dbReference>
<dbReference type="PROSITE" id="PS50011">
    <property type="entry name" value="PROTEIN_KINASE_DOM"/>
    <property type="match status" value="1"/>
</dbReference>
<dbReference type="InterPro" id="IPR011009">
    <property type="entry name" value="Kinase-like_dom_sf"/>
</dbReference>
<dbReference type="PANTHER" id="PTHR48056">
    <property type="entry name" value="LRR RECEPTOR-LIKE SERINE/THREONINE-PROTEIN KINASE-RELATED"/>
    <property type="match status" value="1"/>
</dbReference>
<keyword evidence="10" id="KW-0418">Kinase</keyword>
<evidence type="ECO:0000256" key="9">
    <source>
        <dbReference type="ARBA" id="ARBA00022741"/>
    </source>
</evidence>
<dbReference type="InterPro" id="IPR050647">
    <property type="entry name" value="Plant_LRR-RLKs"/>
</dbReference>
<dbReference type="InterPro" id="IPR000719">
    <property type="entry name" value="Prot_kinase_dom"/>
</dbReference>
<accession>A0ABQ9K8V0</accession>
<dbReference type="EMBL" id="JARPOI010000509">
    <property type="protein sequence ID" value="KAJ9128581.1"/>
    <property type="molecule type" value="Genomic_DNA"/>
</dbReference>
<dbReference type="Pfam" id="PF23598">
    <property type="entry name" value="LRR_14"/>
    <property type="match status" value="1"/>
</dbReference>
<feature type="binding site" evidence="15">
    <location>
        <position position="744"/>
    </location>
    <ligand>
        <name>ATP</name>
        <dbReference type="ChEBI" id="CHEBI:30616"/>
    </ligand>
</feature>
<protein>
    <recommendedName>
        <fullName evidence="17">Protein kinase domain-containing protein</fullName>
    </recommendedName>
</protein>
<evidence type="ECO:0000256" key="1">
    <source>
        <dbReference type="ARBA" id="ARBA00004167"/>
    </source>
</evidence>
<evidence type="ECO:0000259" key="17">
    <source>
        <dbReference type="PROSITE" id="PS50011"/>
    </source>
</evidence>
<feature type="transmembrane region" description="Helical" evidence="16">
    <location>
        <begin position="659"/>
        <end position="680"/>
    </location>
</feature>
<dbReference type="Proteomes" id="UP001174677">
    <property type="component" value="Unassembled WGS sequence"/>
</dbReference>
<evidence type="ECO:0000256" key="15">
    <source>
        <dbReference type="PROSITE-ProRule" id="PRU10141"/>
    </source>
</evidence>
<sequence>MVIGNIEEVAMAINTWWSLYRIPLLCWGLCSLLNPATCLQNETDRLALISFKDAIQKDPFGVLDSWNDSLPFCDWHGVSCGRRHPHRVVTLILNSQGLVGFLSPHIGNLSFLRRIDFGNNSFHGKIPQQIDRLHRLQDIDLSNNSLQGNIPTNLSRCSNLLYLNFIDNKLVGNIPAELGSLPKLEALGLAKNNLTGSIPASMGNLSSLRQISFRRNGLQGQIPEEISQLGSLRSLRFGENNLIGEIPYGLFNISNLEKVEVDTNQLNGIIPSDIGLNLPKLRSLQISDNRLIGPIPISLSNASALQQIAFEYNDFSGSIPKVFGMLPELEILSFALNQLQDDLSFIDYLTNCSNLIILGLRGNFLRGTVPISMANLSKNIHFLSVADNQLYGAIPIGVENLVNLRFFLFGGNYLTGPLDIDFGKFPRLELLDLGSNKFTGKIPSSIGNLSFLTRLYLGFNDLHGSIPPSLGSCHNLNVLELLHNNLSGSIPTQVMGLSSLSVTLDLSGNALTGPVPLEVGLLTNLQRLDLSDNRLSGTIPNTIGKCLSLQILDLHGNSFQGETLQDFGALRGLQELDISRNNFSGGIPDSFSQLTGLNHLNLSFNQLQGEVPKRGIFLNASAVSLMGNNDLCGGIAEMKLPSCFITNSKKNNLSLALKVTIPVVVAAVFSFLLVCSLIFWHRKRISRKKNISMPSFEHQFLRISYAELFKATDGFSMANIIGVGSYGSVYKGLLEQVGIQVAVKVLNLQRRGASNSFMSECQALRTIRHRNLLKLLSVCSSIDFQGNDFKALIYEFMVNGSLEKWLHGRNVGEDGPEGESGNLKLIDRLNIAIDIATAIEYLHNGSSSSIIHGDLKPSNVLLDEEMTAHIGDFGLAKIVASVSGEIQQYQSSSTAIKGSIGYVAPEYGLGDPVSKEGDIYSYAILLLEMFTGKKPIDESFKDDLNLHTFVESNLPDRVMEILDPRIAFEDGAGSLKDCILSVMRIGVACSMEQPGERMKMRDVISELVKIKSSYVKERQKQGRRNAL</sequence>
<dbReference type="PROSITE" id="PS00107">
    <property type="entry name" value="PROTEIN_KINASE_ATP"/>
    <property type="match status" value="1"/>
</dbReference>
<dbReference type="InterPro" id="IPR017441">
    <property type="entry name" value="Protein_kinase_ATP_BS"/>
</dbReference>
<dbReference type="InterPro" id="IPR013210">
    <property type="entry name" value="LRR_N_plant-typ"/>
</dbReference>
<dbReference type="Gene3D" id="1.10.510.10">
    <property type="entry name" value="Transferase(Phosphotransferase) domain 1"/>
    <property type="match status" value="1"/>
</dbReference>
<dbReference type="InterPro" id="IPR001245">
    <property type="entry name" value="Ser-Thr/Tyr_kinase_cat_dom"/>
</dbReference>
<comment type="similarity">
    <text evidence="2">Belongs to the protein kinase superfamily. Ser/Thr protein kinase family.</text>
</comment>
<evidence type="ECO:0000313" key="18">
    <source>
        <dbReference type="EMBL" id="KAJ9128581.1"/>
    </source>
</evidence>
<dbReference type="PROSITE" id="PS00108">
    <property type="entry name" value="PROTEIN_KINASE_ST"/>
    <property type="match status" value="1"/>
</dbReference>
<keyword evidence="4" id="KW-0433">Leucine-rich repeat</keyword>
<evidence type="ECO:0000256" key="12">
    <source>
        <dbReference type="ARBA" id="ARBA00022989"/>
    </source>
</evidence>
<evidence type="ECO:0000256" key="10">
    <source>
        <dbReference type="ARBA" id="ARBA00022777"/>
    </source>
</evidence>
<dbReference type="SUPFAM" id="SSF52047">
    <property type="entry name" value="RNI-like"/>
    <property type="match status" value="1"/>
</dbReference>
<keyword evidence="5" id="KW-0808">Transferase</keyword>
<reference evidence="18 19" key="1">
    <citation type="journal article" date="2023" name="Plant Biotechnol. J.">
        <title>Chromosome-level wild Hevea brasiliensis genome provides new tools for genomic-assisted breeding and valuable loci to elevate rubber yield.</title>
        <authorList>
            <person name="Cheng H."/>
            <person name="Song X."/>
            <person name="Hu Y."/>
            <person name="Wu T."/>
            <person name="Yang Q."/>
            <person name="An Z."/>
            <person name="Feng S."/>
            <person name="Deng Z."/>
            <person name="Wu W."/>
            <person name="Zeng X."/>
            <person name="Tu M."/>
            <person name="Wang X."/>
            <person name="Huang H."/>
        </authorList>
    </citation>
    <scope>NUCLEOTIDE SEQUENCE [LARGE SCALE GENOMIC DNA]</scope>
    <source>
        <strain evidence="18">MT/VB/25A 57/8</strain>
    </source>
</reference>
<evidence type="ECO:0000256" key="11">
    <source>
        <dbReference type="ARBA" id="ARBA00022840"/>
    </source>
</evidence>
<name>A0ABQ9K8V0_HEVBR</name>
<dbReference type="PANTHER" id="PTHR48056:SF89">
    <property type="entry name" value="OS06G0585982 PROTEIN"/>
    <property type="match status" value="1"/>
</dbReference>
<evidence type="ECO:0000256" key="7">
    <source>
        <dbReference type="ARBA" id="ARBA00022729"/>
    </source>
</evidence>
<dbReference type="Gene3D" id="3.80.10.10">
    <property type="entry name" value="Ribonuclease Inhibitor"/>
    <property type="match status" value="4"/>
</dbReference>
<keyword evidence="13 16" id="KW-0472">Membrane</keyword>
<dbReference type="SUPFAM" id="SSF52058">
    <property type="entry name" value="L domain-like"/>
    <property type="match status" value="1"/>
</dbReference>
<evidence type="ECO:0000256" key="16">
    <source>
        <dbReference type="SAM" id="Phobius"/>
    </source>
</evidence>
<evidence type="ECO:0000256" key="6">
    <source>
        <dbReference type="ARBA" id="ARBA00022692"/>
    </source>
</evidence>
<proteinExistence type="inferred from homology"/>
<comment type="subcellular location">
    <subcellularLocation>
        <location evidence="1">Membrane</location>
        <topology evidence="1">Single-pass membrane protein</topology>
    </subcellularLocation>
</comment>
<keyword evidence="12 16" id="KW-1133">Transmembrane helix</keyword>
<keyword evidence="9 15" id="KW-0547">Nucleotide-binding</keyword>
<dbReference type="Pfam" id="PF07714">
    <property type="entry name" value="PK_Tyr_Ser-Thr"/>
    <property type="match status" value="1"/>
</dbReference>
<keyword evidence="11 15" id="KW-0067">ATP-binding</keyword>
<dbReference type="InterPro" id="IPR055414">
    <property type="entry name" value="LRR_R13L4/SHOC2-like"/>
</dbReference>
<evidence type="ECO:0000256" key="14">
    <source>
        <dbReference type="ARBA" id="ARBA00023180"/>
    </source>
</evidence>
<dbReference type="Gene3D" id="3.30.200.20">
    <property type="entry name" value="Phosphorylase Kinase, domain 1"/>
    <property type="match status" value="1"/>
</dbReference>
<dbReference type="SMART" id="SM00369">
    <property type="entry name" value="LRR_TYP"/>
    <property type="match status" value="8"/>
</dbReference>
<evidence type="ECO:0000256" key="3">
    <source>
        <dbReference type="ARBA" id="ARBA00022527"/>
    </source>
</evidence>
<keyword evidence="8" id="KW-0677">Repeat</keyword>
<dbReference type="Pfam" id="PF00560">
    <property type="entry name" value="LRR_1"/>
    <property type="match status" value="3"/>
</dbReference>
<evidence type="ECO:0000256" key="2">
    <source>
        <dbReference type="ARBA" id="ARBA00008684"/>
    </source>
</evidence>
<evidence type="ECO:0000256" key="13">
    <source>
        <dbReference type="ARBA" id="ARBA00023136"/>
    </source>
</evidence>
<evidence type="ECO:0000256" key="8">
    <source>
        <dbReference type="ARBA" id="ARBA00022737"/>
    </source>
</evidence>
<dbReference type="Pfam" id="PF08263">
    <property type="entry name" value="LRRNT_2"/>
    <property type="match status" value="1"/>
</dbReference>
<keyword evidence="6 16" id="KW-0812">Transmembrane</keyword>
<keyword evidence="7" id="KW-0732">Signal</keyword>